<evidence type="ECO:0000313" key="5">
    <source>
        <dbReference type="Proteomes" id="UP000078437"/>
    </source>
</evidence>
<dbReference type="STRING" id="453304.ATC03_14125"/>
<feature type="transmembrane region" description="Helical" evidence="1">
    <location>
        <begin position="328"/>
        <end position="351"/>
    </location>
</feature>
<feature type="transmembrane region" description="Helical" evidence="1">
    <location>
        <begin position="458"/>
        <end position="477"/>
    </location>
</feature>
<sequence>MTSTGFIARGQTAGRRVSTWMIVNDRWATVLMLAVFAVFILSGMTTSSIGIAHLAQDPSAPLAVQLGSPQWIRSDEYNVGTPIALSIMETGGTPTLTPLSTPADLAHRFSSGGFFETVVFYPGTLLAVAGFLPHQMVFSLYWWLPMILLFIGMPIFIERVGGSRRMGWLAALLIALSPAVAWWSLGPLNTVGYTVAGCAALSAAFTRFVSGRTVTGVLLAVLSGLLLTAIPTVYAPWSIVIGVPMLLATLAAIVIADATWRSRIIPVVISGTVALIFVVGTFMENSASAQALLGTVYPGQRRSGATAQPFEILFGAPGLGTMDSSSTIVSNASEVSTAFTITAVWAFLLVIGYRRFGSWRSNIPLLILSAALALWLFWSTVNLGAVGEMIPLLNLVPPYRTGQVVGILGAIVVSIVLARGPARGDKWVALLAALLSGAITLFAVSLLQTNVIPSMPTLNVLLSGCGVAAGVYVVSAYPRKVWPIVVVAVLALATVVRSQPVLFGLADLTESDTARLLQEYGATARADGTLWASDSTAFDSVALANGVPSLSGFQRTGPDVEEWERLDPDHEFEDAWNRAGGYVPFIFTPGEEIKIETNGFDVTYVSVDPCDLAERFAELGHIASTTELDGACLVEAGTAQWSGVEMHLYEVARD</sequence>
<feature type="transmembrane region" description="Helical" evidence="1">
    <location>
        <begin position="114"/>
        <end position="134"/>
    </location>
</feature>
<feature type="transmembrane region" description="Helical" evidence="1">
    <location>
        <begin position="140"/>
        <end position="157"/>
    </location>
</feature>
<accession>A0A191WHH7</accession>
<dbReference type="Pfam" id="PF24677">
    <property type="entry name" value="DUF7657"/>
    <property type="match status" value="1"/>
</dbReference>
<keyword evidence="1" id="KW-0812">Transmembrane</keyword>
<keyword evidence="1" id="KW-0472">Membrane</keyword>
<keyword evidence="1" id="KW-1133">Transmembrane helix</keyword>
<gene>
    <name evidence="4" type="ORF">ATC03_14125</name>
</gene>
<feature type="domain" description="DUF7654" evidence="2">
    <location>
        <begin position="524"/>
        <end position="651"/>
    </location>
</feature>
<organism evidence="4 5">
    <name type="scientific">Agromyces aureus</name>
    <dbReference type="NCBI Taxonomy" id="453304"/>
    <lineage>
        <taxon>Bacteria</taxon>
        <taxon>Bacillati</taxon>
        <taxon>Actinomycetota</taxon>
        <taxon>Actinomycetes</taxon>
        <taxon>Micrococcales</taxon>
        <taxon>Microbacteriaceae</taxon>
        <taxon>Agromyces</taxon>
    </lineage>
</organism>
<dbReference type="Proteomes" id="UP000078437">
    <property type="component" value="Chromosome"/>
</dbReference>
<feature type="transmembrane region" description="Helical" evidence="1">
    <location>
        <begin position="216"/>
        <end position="233"/>
    </location>
</feature>
<name>A0A191WHH7_9MICO</name>
<dbReference type="InterPro" id="IPR056074">
    <property type="entry name" value="DUF7657"/>
</dbReference>
<dbReference type="InterPro" id="IPR056071">
    <property type="entry name" value="DUF7654"/>
</dbReference>
<evidence type="ECO:0000313" key="4">
    <source>
        <dbReference type="EMBL" id="ANJ27677.1"/>
    </source>
</evidence>
<feature type="transmembrane region" description="Helical" evidence="1">
    <location>
        <begin position="484"/>
        <end position="506"/>
    </location>
</feature>
<feature type="transmembrane region" description="Helical" evidence="1">
    <location>
        <begin position="264"/>
        <end position="283"/>
    </location>
</feature>
<feature type="transmembrane region" description="Helical" evidence="1">
    <location>
        <begin position="401"/>
        <end position="420"/>
    </location>
</feature>
<dbReference type="EMBL" id="CP013979">
    <property type="protein sequence ID" value="ANJ27677.1"/>
    <property type="molecule type" value="Genomic_DNA"/>
</dbReference>
<feature type="domain" description="DUF7657" evidence="3">
    <location>
        <begin position="26"/>
        <end position="417"/>
    </location>
</feature>
<evidence type="ECO:0000259" key="3">
    <source>
        <dbReference type="Pfam" id="PF24677"/>
    </source>
</evidence>
<evidence type="ECO:0000256" key="1">
    <source>
        <dbReference type="SAM" id="Phobius"/>
    </source>
</evidence>
<dbReference type="Pfam" id="PF24672">
    <property type="entry name" value="DUF7654"/>
    <property type="match status" value="1"/>
</dbReference>
<proteinExistence type="predicted"/>
<evidence type="ECO:0008006" key="6">
    <source>
        <dbReference type="Google" id="ProtNLM"/>
    </source>
</evidence>
<feature type="transmembrane region" description="Helical" evidence="1">
    <location>
        <begin position="166"/>
        <end position="185"/>
    </location>
</feature>
<keyword evidence="5" id="KW-1185">Reference proteome</keyword>
<feature type="transmembrane region" description="Helical" evidence="1">
    <location>
        <begin position="427"/>
        <end position="446"/>
    </location>
</feature>
<dbReference type="KEGG" id="agy:ATC03_14125"/>
<protein>
    <recommendedName>
        <fullName evidence="6">Glycosyltransferase RgtA/B/C/D-like domain-containing protein</fullName>
    </recommendedName>
</protein>
<feature type="transmembrane region" description="Helical" evidence="1">
    <location>
        <begin position="27"/>
        <end position="52"/>
    </location>
</feature>
<feature type="transmembrane region" description="Helical" evidence="1">
    <location>
        <begin position="239"/>
        <end position="257"/>
    </location>
</feature>
<feature type="transmembrane region" description="Helical" evidence="1">
    <location>
        <begin position="363"/>
        <end position="381"/>
    </location>
</feature>
<reference evidence="5" key="2">
    <citation type="submission" date="2016-01" db="EMBL/GenBank/DDBJ databases">
        <title>Complete genome sequence of Agromyces aureus AR33T and comparison with related organisms.</title>
        <authorList>
            <person name="Corretto E."/>
            <person name="Antonielli L."/>
            <person name="Sessitsch A."/>
            <person name="Brader G."/>
        </authorList>
    </citation>
    <scope>NUCLEOTIDE SEQUENCE [LARGE SCALE GENOMIC DNA]</scope>
    <source>
        <strain evidence="5">AR33</strain>
    </source>
</reference>
<dbReference type="AlphaFoldDB" id="A0A191WHH7"/>
<evidence type="ECO:0000259" key="2">
    <source>
        <dbReference type="Pfam" id="PF24672"/>
    </source>
</evidence>
<reference evidence="4 5" key="1">
    <citation type="journal article" date="2016" name="Int. J. Syst. Evol. Microbiol.">
        <title>Agromyces aureus sp. nov., isolated from the rhizosphere of Salix caprea L. grown in a heavy-metal-contaminated soil.</title>
        <authorList>
            <person name="Corretto E."/>
            <person name="Antonielli L."/>
            <person name="Sessitsch A."/>
            <person name="Compant S."/>
            <person name="Gorfer M."/>
            <person name="Kuffner M."/>
            <person name="Brader G."/>
        </authorList>
    </citation>
    <scope>NUCLEOTIDE SEQUENCE [LARGE SCALE GENOMIC DNA]</scope>
    <source>
        <strain evidence="4 5">AR33</strain>
    </source>
</reference>